<organism evidence="1">
    <name type="scientific">uncultured Caudovirales phage</name>
    <dbReference type="NCBI Taxonomy" id="2100421"/>
    <lineage>
        <taxon>Viruses</taxon>
        <taxon>Duplodnaviria</taxon>
        <taxon>Heunggongvirae</taxon>
        <taxon>Uroviricota</taxon>
        <taxon>Caudoviricetes</taxon>
        <taxon>Peduoviridae</taxon>
        <taxon>Maltschvirus</taxon>
        <taxon>Maltschvirus maltsch</taxon>
    </lineage>
</organism>
<proteinExistence type="predicted"/>
<accession>A0A6J7WMT6</accession>
<evidence type="ECO:0000313" key="1">
    <source>
        <dbReference type="EMBL" id="CAB5218118.1"/>
    </source>
</evidence>
<dbReference type="EMBL" id="LR798254">
    <property type="protein sequence ID" value="CAB5218118.1"/>
    <property type="molecule type" value="Genomic_DNA"/>
</dbReference>
<gene>
    <name evidence="1" type="ORF">UFOVP202_58</name>
</gene>
<name>A0A6J7WMT6_9CAUD</name>
<sequence>TMQNIADALTQSVASDGQTPMSGALNMATNDINNVGTLTALTGIFGGTY</sequence>
<reference evidence="1" key="1">
    <citation type="submission" date="2020-05" db="EMBL/GenBank/DDBJ databases">
        <authorList>
            <person name="Chiriac C."/>
            <person name="Salcher M."/>
            <person name="Ghai R."/>
            <person name="Kavagutti S V."/>
        </authorList>
    </citation>
    <scope>NUCLEOTIDE SEQUENCE</scope>
</reference>
<feature type="non-terminal residue" evidence="1">
    <location>
        <position position="1"/>
    </location>
</feature>
<protein>
    <submittedName>
        <fullName evidence="1">Uncharacterized protein</fullName>
    </submittedName>
</protein>